<dbReference type="Proteomes" id="UP000504606">
    <property type="component" value="Unplaced"/>
</dbReference>
<dbReference type="CTD" id="54520442"/>
<feature type="region of interest" description="Disordered" evidence="1">
    <location>
        <begin position="375"/>
        <end position="437"/>
    </location>
</feature>
<dbReference type="PANTHER" id="PTHR21879">
    <property type="entry name" value="FI03362P-RELATED-RELATED"/>
    <property type="match status" value="1"/>
</dbReference>
<dbReference type="AlphaFoldDB" id="A0A6J1SVE8"/>
<dbReference type="KEGG" id="foc:113209228"/>
<dbReference type="Pfam" id="PF07898">
    <property type="entry name" value="DUF1676"/>
    <property type="match status" value="1"/>
</dbReference>
<keyword evidence="4" id="KW-1185">Reference proteome</keyword>
<evidence type="ECO:0000256" key="3">
    <source>
        <dbReference type="SAM" id="SignalP"/>
    </source>
</evidence>
<dbReference type="OrthoDB" id="8197686at2759"/>
<feature type="chain" id="PRO_5027115319" evidence="3">
    <location>
        <begin position="25"/>
        <end position="437"/>
    </location>
</feature>
<accession>A0A6J1SVE8</accession>
<gene>
    <name evidence="5" type="primary">LOC113209228</name>
</gene>
<evidence type="ECO:0000256" key="1">
    <source>
        <dbReference type="SAM" id="MobiDB-lite"/>
    </source>
</evidence>
<organism evidence="4 5">
    <name type="scientific">Frankliniella occidentalis</name>
    <name type="common">Western flower thrips</name>
    <name type="synonym">Euthrips occidentalis</name>
    <dbReference type="NCBI Taxonomy" id="133901"/>
    <lineage>
        <taxon>Eukaryota</taxon>
        <taxon>Metazoa</taxon>
        <taxon>Ecdysozoa</taxon>
        <taxon>Arthropoda</taxon>
        <taxon>Hexapoda</taxon>
        <taxon>Insecta</taxon>
        <taxon>Pterygota</taxon>
        <taxon>Neoptera</taxon>
        <taxon>Paraneoptera</taxon>
        <taxon>Thysanoptera</taxon>
        <taxon>Terebrantia</taxon>
        <taxon>Thripoidea</taxon>
        <taxon>Thripidae</taxon>
        <taxon>Frankliniella</taxon>
    </lineage>
</organism>
<feature type="compositionally biased region" description="Low complexity" evidence="1">
    <location>
        <begin position="378"/>
        <end position="388"/>
    </location>
</feature>
<dbReference type="InterPro" id="IPR012464">
    <property type="entry name" value="DUF1676"/>
</dbReference>
<feature type="compositionally biased region" description="Basic and acidic residues" evidence="1">
    <location>
        <begin position="397"/>
        <end position="423"/>
    </location>
</feature>
<sequence>MPSACRAGARGTWWPALCILAVLAASPRGKFFCAARDPSSSGRADRPMEQAADVEGRIATGDPAASKQDDAQRFSDAFFQCYSADAARAESAGGALSCVGEGARVGLESFFTRKDLHVSDGLALVREDAAQPDPAGREVPFPQDHLYDGQHRSVIDSAAAYLSARSLRWDMSGLYPGLIMRVGPTLSGSGWLEFVLEPRRAYTDRQLGPGRTVLKQVVLPFLLGLKVSVASLVPLLLFAIVFLAKKALLMSQLSALVSGLMGFGAYSQYGAYGGHPHAFGGGGDPGFGGLGGPHLGNPLVPLRTSPQVFPTNPRLPPPVEEGPNILHTGANTLPGTLSGGLGGGLGGSYGLSPTWLSGTPQHLFRKVNYDLRDERHATAASSTSAASSNSPRNTKGFRWEDEVRQDDGDPRAAPEAEQRRASSDRSSNNIWGTLSLG</sequence>
<dbReference type="RefSeq" id="XP_026282431.1">
    <property type="nucleotide sequence ID" value="XM_026426646.2"/>
</dbReference>
<reference evidence="5" key="1">
    <citation type="submission" date="2025-08" db="UniProtKB">
        <authorList>
            <consortium name="RefSeq"/>
        </authorList>
    </citation>
    <scope>IDENTIFICATION</scope>
    <source>
        <tissue evidence="5">Whole organism</tissue>
    </source>
</reference>
<evidence type="ECO:0000256" key="2">
    <source>
        <dbReference type="SAM" id="Phobius"/>
    </source>
</evidence>
<dbReference type="GO" id="GO:0016020">
    <property type="term" value="C:membrane"/>
    <property type="evidence" value="ECO:0007669"/>
    <property type="project" value="TreeGrafter"/>
</dbReference>
<keyword evidence="2" id="KW-0812">Transmembrane</keyword>
<feature type="transmembrane region" description="Helical" evidence="2">
    <location>
        <begin position="221"/>
        <end position="244"/>
    </location>
</feature>
<name>A0A6J1SVE8_FRAOC</name>
<feature type="signal peptide" evidence="3">
    <location>
        <begin position="1"/>
        <end position="24"/>
    </location>
</feature>
<dbReference type="PANTHER" id="PTHR21879:SF27">
    <property type="entry name" value="OSIRIS 10A"/>
    <property type="match status" value="1"/>
</dbReference>
<feature type="compositionally biased region" description="Polar residues" evidence="1">
    <location>
        <begin position="424"/>
        <end position="437"/>
    </location>
</feature>
<dbReference type="GeneID" id="113209228"/>
<keyword evidence="3" id="KW-0732">Signal</keyword>
<keyword evidence="2" id="KW-0472">Membrane</keyword>
<evidence type="ECO:0000313" key="4">
    <source>
        <dbReference type="Proteomes" id="UP000504606"/>
    </source>
</evidence>
<evidence type="ECO:0000313" key="5">
    <source>
        <dbReference type="RefSeq" id="XP_026282431.1"/>
    </source>
</evidence>
<proteinExistence type="predicted"/>
<keyword evidence="2" id="KW-1133">Transmembrane helix</keyword>
<protein>
    <submittedName>
        <fullName evidence="5">Uncharacterized protein LOC113209228</fullName>
    </submittedName>
</protein>